<geneLocation type="plasmid" evidence="4 5">
    <name>pCC829_3</name>
</geneLocation>
<protein>
    <submittedName>
        <fullName evidence="1">Uncharacterized protein</fullName>
    </submittedName>
</protein>
<organism evidence="1 5">
    <name type="scientific">Bradyrhizobium barranii</name>
    <dbReference type="NCBI Taxonomy" id="2992140"/>
    <lineage>
        <taxon>Bacteria</taxon>
        <taxon>Pseudomonadati</taxon>
        <taxon>Pseudomonadota</taxon>
        <taxon>Alphaproteobacteria</taxon>
        <taxon>Hyphomicrobiales</taxon>
        <taxon>Nitrobacteraceae</taxon>
        <taxon>Bradyrhizobium</taxon>
    </lineage>
</organism>
<keyword evidence="2" id="KW-0614">Plasmid</keyword>
<evidence type="ECO:0000313" key="2">
    <source>
        <dbReference type="EMBL" id="UFW92001.1"/>
    </source>
</evidence>
<dbReference type="EMBL" id="CP088100">
    <property type="protein sequence ID" value="UFW88421.1"/>
    <property type="molecule type" value="Genomic_DNA"/>
</dbReference>
<evidence type="ECO:0000313" key="5">
    <source>
        <dbReference type="Proteomes" id="UP001430990"/>
    </source>
</evidence>
<keyword evidence="5" id="KW-1185">Reference proteome</keyword>
<evidence type="ECO:0000313" key="1">
    <source>
        <dbReference type="EMBL" id="UFW88421.1"/>
    </source>
</evidence>
<dbReference type="EMBL" id="CP088103">
    <property type="protein sequence ID" value="UFW92186.1"/>
    <property type="molecule type" value="Genomic_DNA"/>
</dbReference>
<gene>
    <name evidence="1" type="ORF">BjapCC829_07840</name>
    <name evidence="2" type="ORF">BjapCC829_49515</name>
    <name evidence="3" type="ORF">BjapCC829_49565</name>
    <name evidence="4" type="ORF">BjapCC829_50105</name>
</gene>
<dbReference type="Proteomes" id="UP001430990">
    <property type="component" value="Plasmid pCC829_2"/>
</dbReference>
<geneLocation type="plasmid" evidence="2 5">
    <name>pCC829_2</name>
</geneLocation>
<proteinExistence type="predicted"/>
<dbReference type="RefSeq" id="WP_231144201.1">
    <property type="nucleotide sequence ID" value="NZ_CP088100.1"/>
</dbReference>
<accession>A0ABY3QS63</accession>
<dbReference type="Proteomes" id="UP001430990">
    <property type="component" value="Plasmid pCC829_3"/>
</dbReference>
<dbReference type="EMBL" id="CP088102">
    <property type="protein sequence ID" value="UFW92007.1"/>
    <property type="molecule type" value="Genomic_DNA"/>
</dbReference>
<sequence length="78" mass="8113">MVYEKLRGAVLSGEVTTSSGLGILRRQGLAAWMGALGHEPFAAVACREPAPDLSPPASDVTRLIAGILVSLAMEPMHA</sequence>
<name>A0ABY3QS63_9BRAD</name>
<dbReference type="Proteomes" id="UP001430990">
    <property type="component" value="Chromosome"/>
</dbReference>
<evidence type="ECO:0000313" key="3">
    <source>
        <dbReference type="EMBL" id="UFW92007.1"/>
    </source>
</evidence>
<dbReference type="EMBL" id="CP088102">
    <property type="protein sequence ID" value="UFW92001.1"/>
    <property type="molecule type" value="Genomic_DNA"/>
</dbReference>
<reference evidence="1" key="1">
    <citation type="submission" date="2021-11" db="EMBL/GenBank/DDBJ databases">
        <title>Australian commercial rhizobial inoculants.</title>
        <authorList>
            <person name="Kohlmeier M.G."/>
            <person name="O'Hara G.W."/>
            <person name="Colombi E."/>
            <person name="Ramsay J.P."/>
            <person name="Terpolilli J."/>
        </authorList>
    </citation>
    <scope>NUCLEOTIDE SEQUENCE</scope>
    <source>
        <strain evidence="1">CC829</strain>
        <plasmid evidence="2">pCC829_2</plasmid>
        <plasmid evidence="4">pCC829_3</plasmid>
    </source>
</reference>
<evidence type="ECO:0000313" key="4">
    <source>
        <dbReference type="EMBL" id="UFW92186.1"/>
    </source>
</evidence>